<dbReference type="Gene3D" id="3.40.630.10">
    <property type="entry name" value="Zn peptidases"/>
    <property type="match status" value="1"/>
</dbReference>
<dbReference type="Gene3D" id="2.30.250.10">
    <property type="entry name" value="Aminopeptidase i, Domain 2"/>
    <property type="match status" value="1"/>
</dbReference>
<evidence type="ECO:0000256" key="7">
    <source>
        <dbReference type="ARBA" id="ARBA00022833"/>
    </source>
</evidence>
<dbReference type="PANTHER" id="PTHR28570:SF3">
    <property type="entry name" value="ASPARTYL AMINOPEPTIDASE"/>
    <property type="match status" value="1"/>
</dbReference>
<evidence type="ECO:0000256" key="6">
    <source>
        <dbReference type="ARBA" id="ARBA00022801"/>
    </source>
</evidence>
<dbReference type="SUPFAM" id="SSF101821">
    <property type="entry name" value="Aminopeptidase/glucanase lid domain"/>
    <property type="match status" value="1"/>
</dbReference>
<dbReference type="RefSeq" id="WP_186839916.1">
    <property type="nucleotide sequence ID" value="NZ_JACOOZ010000001.1"/>
</dbReference>
<organism evidence="11 12">
    <name type="scientific">Eubacterium segne</name>
    <dbReference type="NCBI Taxonomy" id="2763045"/>
    <lineage>
        <taxon>Bacteria</taxon>
        <taxon>Bacillati</taxon>
        <taxon>Bacillota</taxon>
        <taxon>Clostridia</taxon>
        <taxon>Eubacteriales</taxon>
        <taxon>Eubacteriaceae</taxon>
        <taxon>Eubacterium</taxon>
    </lineage>
</organism>
<dbReference type="EMBL" id="JACOOZ010000001">
    <property type="protein sequence ID" value="MBC5666821.1"/>
    <property type="molecule type" value="Genomic_DNA"/>
</dbReference>
<evidence type="ECO:0000313" key="11">
    <source>
        <dbReference type="EMBL" id="MBC5666821.1"/>
    </source>
</evidence>
<evidence type="ECO:0000256" key="4">
    <source>
        <dbReference type="ARBA" id="ARBA00022670"/>
    </source>
</evidence>
<keyword evidence="5 9" id="KW-0479">Metal-binding</keyword>
<keyword evidence="12" id="KW-1185">Reference proteome</keyword>
<keyword evidence="8 9" id="KW-0482">Metalloprotease</keyword>
<evidence type="ECO:0000256" key="8">
    <source>
        <dbReference type="ARBA" id="ARBA00023049"/>
    </source>
</evidence>
<dbReference type="CDD" id="cd05658">
    <property type="entry name" value="M18_DAP"/>
    <property type="match status" value="1"/>
</dbReference>
<dbReference type="Proteomes" id="UP000597877">
    <property type="component" value="Unassembled WGS sequence"/>
</dbReference>
<name>A0ABR7EZQ6_9FIRM</name>
<evidence type="ECO:0000256" key="2">
    <source>
        <dbReference type="ARBA" id="ARBA00008290"/>
    </source>
</evidence>
<comment type="caution">
    <text evidence="11">The sequence shown here is derived from an EMBL/GenBank/DDBJ whole genome shotgun (WGS) entry which is preliminary data.</text>
</comment>
<dbReference type="PRINTS" id="PR00932">
    <property type="entry name" value="AMINO1PTASE"/>
</dbReference>
<dbReference type="InterPro" id="IPR001948">
    <property type="entry name" value="Peptidase_M18"/>
</dbReference>
<evidence type="ECO:0000313" key="12">
    <source>
        <dbReference type="Proteomes" id="UP000597877"/>
    </source>
</evidence>
<comment type="similarity">
    <text evidence="2 9">Belongs to the peptidase M18 family.</text>
</comment>
<comment type="cofactor">
    <cofactor evidence="1 10">
        <name>Zn(2+)</name>
        <dbReference type="ChEBI" id="CHEBI:29105"/>
    </cofactor>
</comment>
<keyword evidence="3 9" id="KW-0031">Aminopeptidase</keyword>
<evidence type="ECO:0000256" key="5">
    <source>
        <dbReference type="ARBA" id="ARBA00022723"/>
    </source>
</evidence>
<evidence type="ECO:0000256" key="1">
    <source>
        <dbReference type="ARBA" id="ARBA00001947"/>
    </source>
</evidence>
<keyword evidence="7 9" id="KW-0862">Zinc</keyword>
<proteinExistence type="inferred from homology"/>
<dbReference type="GO" id="GO:0004177">
    <property type="term" value="F:aminopeptidase activity"/>
    <property type="evidence" value="ECO:0007669"/>
    <property type="project" value="UniProtKB-KW"/>
</dbReference>
<sequence length="443" mass="48852">MEESRFIDFSKELMEFIDESPSAFHVTANFAEMLKKNGYSQLNEQDKWNLLPGEKYYVTRNGSSIIAFCIPKNNKISNFQIAAAHSDSPAFKIKENPEMVEDNRYLSLNVEKYGGMLMAPWFDRPLSVAGRIIVKDGMKIKPVLVNVERDLCIIPNLAIHMNREANTGVKYNPQKDMIPLFGELTSKGIFYKVMADVAGVNEDSIVSSDLFLYNRQKGTVLGCNGEFMSAPRLDDIMCAYSCMKAHIAAGGSDSNSVTVCAIFDNEEVGSTTKQGADSTFLSDVLNRIGLCMGINGEDMIRAYSRSFMLSADNAHGVHPNYMEKADPTNRPYMNNGIVIKYNANQKYTTDGMSAAVFKEICKEAAVPTQTYVNRSDIPGGSTLGNIANSHISINTVDIGLAQLAMHSPYETAGTKDALYMLEGVKAFYKTKVTVGDNGEFILG</sequence>
<dbReference type="PANTHER" id="PTHR28570">
    <property type="entry name" value="ASPARTYL AMINOPEPTIDASE"/>
    <property type="match status" value="1"/>
</dbReference>
<reference evidence="11 12" key="1">
    <citation type="submission" date="2020-08" db="EMBL/GenBank/DDBJ databases">
        <title>Genome public.</title>
        <authorList>
            <person name="Liu C."/>
            <person name="Sun Q."/>
        </authorList>
    </citation>
    <scope>NUCLEOTIDE SEQUENCE [LARGE SCALE GENOMIC DNA]</scope>
    <source>
        <strain evidence="11 12">BX4</strain>
    </source>
</reference>
<dbReference type="Pfam" id="PF02127">
    <property type="entry name" value="Peptidase_M18"/>
    <property type="match status" value="1"/>
</dbReference>
<dbReference type="NCBIfam" id="NF002759">
    <property type="entry name" value="PRK02813.1"/>
    <property type="match status" value="1"/>
</dbReference>
<evidence type="ECO:0000256" key="10">
    <source>
        <dbReference type="RuleBase" id="RU004387"/>
    </source>
</evidence>
<protein>
    <recommendedName>
        <fullName evidence="10">M18 family aminopeptidase</fullName>
        <ecNumber evidence="10">3.4.11.-</ecNumber>
    </recommendedName>
</protein>
<accession>A0ABR7EZQ6</accession>
<keyword evidence="6 9" id="KW-0378">Hydrolase</keyword>
<dbReference type="InterPro" id="IPR023358">
    <property type="entry name" value="Peptidase_M18_dom2"/>
</dbReference>
<dbReference type="SUPFAM" id="SSF53187">
    <property type="entry name" value="Zn-dependent exopeptidases"/>
    <property type="match status" value="1"/>
</dbReference>
<gene>
    <name evidence="11" type="ORF">H8S00_02280</name>
</gene>
<keyword evidence="4 9" id="KW-0645">Protease</keyword>
<dbReference type="EC" id="3.4.11.-" evidence="10"/>
<evidence type="ECO:0000256" key="9">
    <source>
        <dbReference type="RuleBase" id="RU004386"/>
    </source>
</evidence>
<evidence type="ECO:0000256" key="3">
    <source>
        <dbReference type="ARBA" id="ARBA00022438"/>
    </source>
</evidence>